<dbReference type="InterPro" id="IPR036102">
    <property type="entry name" value="OsmC/Ohrsf"/>
</dbReference>
<comment type="caution">
    <text evidence="2">The sequence shown here is derived from an EMBL/GenBank/DDBJ whole genome shotgun (WGS) entry which is preliminary data.</text>
</comment>
<evidence type="ECO:0000313" key="2">
    <source>
        <dbReference type="EMBL" id="KZM20646.1"/>
    </source>
</evidence>
<dbReference type="InterPro" id="IPR003718">
    <property type="entry name" value="OsmC/Ohr_fam"/>
</dbReference>
<dbReference type="InterPro" id="IPR019953">
    <property type="entry name" value="OHR"/>
</dbReference>
<dbReference type="PANTHER" id="PTHR33797">
    <property type="entry name" value="ORGANIC HYDROPEROXIDE RESISTANCE PROTEIN-LIKE"/>
    <property type="match status" value="1"/>
</dbReference>
<accession>A0A162ZJY0</accession>
<dbReference type="EMBL" id="JYNV01000273">
    <property type="protein sequence ID" value="KZM20646.1"/>
    <property type="molecule type" value="Genomic_DNA"/>
</dbReference>
<name>A0A162ZJY0_DIDRA</name>
<sequence length="516" mass="57914">MASRTFTPMMRGAMRICPRTVSSVPRRFLNTETASSLYTTHAKVVGARVGHVEGENLKVDLTMAKALGGKGDAGKTNPEELFAAGYGACFQSAMNAVAPSLNIKMPTTPEDSIVETKVHLVGDMKALDMGLRVEMNVRVKGLSKEDLEKVVYKARQMYVSSKSRSKHLRFQGKQPGLFNQAFPTAPTFRQSQIPTYHHSPFPMNNNFVNVPSIKTLWSMASVLFFSFAVHLFSGLGDYLYFAIKYHFNQAASQYRTLGPEVRATAVFVAAVFTYSSLTLLCRCLRQAFYAKLARLVNGRFAIIEERVKLFVTKDDDEARYTSQQQRITELSRRLEEFTAKEEVREALVTNEGHTTSTPQQHKDTWLELLKHTTDSTHTATENQPPPTPHTTNDLSQVLALTLNDMIKQHSKDQKPLYQTLSALNITIQNLQDHQSEATQSITQTLQTQQQESLALHKTISRCVRAHTGPSPLADELPRKRCAVREEHDLAGQKDVLLEHTRESFEGLVWMSGSGEY</sequence>
<gene>
    <name evidence="2" type="ORF">ST47_g8195</name>
</gene>
<dbReference type="Proteomes" id="UP000076837">
    <property type="component" value="Unassembled WGS sequence"/>
</dbReference>
<evidence type="ECO:0000313" key="3">
    <source>
        <dbReference type="Proteomes" id="UP000076837"/>
    </source>
</evidence>
<dbReference type="PANTHER" id="PTHR33797:SF2">
    <property type="entry name" value="ORGANIC HYDROPEROXIDE RESISTANCE PROTEIN-LIKE"/>
    <property type="match status" value="1"/>
</dbReference>
<comment type="similarity">
    <text evidence="1">Belongs to the OsmC/Ohr family.</text>
</comment>
<keyword evidence="3" id="KW-1185">Reference proteome</keyword>
<dbReference type="InterPro" id="IPR015946">
    <property type="entry name" value="KH_dom-like_a/b"/>
</dbReference>
<evidence type="ECO:0000256" key="1">
    <source>
        <dbReference type="ARBA" id="ARBA00007378"/>
    </source>
</evidence>
<reference evidence="2 3" key="1">
    <citation type="journal article" date="2016" name="Sci. Rep.">
        <title>Draft genome sequencing and secretome analysis of fungal phytopathogen Ascochyta rabiei provides insight into the necrotrophic effector repertoire.</title>
        <authorList>
            <person name="Verma S."/>
            <person name="Gazara R.K."/>
            <person name="Nizam S."/>
            <person name="Parween S."/>
            <person name="Chattopadhyay D."/>
            <person name="Verma P.K."/>
        </authorList>
    </citation>
    <scope>NUCLEOTIDE SEQUENCE [LARGE SCALE GENOMIC DNA]</scope>
    <source>
        <strain evidence="2 3">ArDII</strain>
    </source>
</reference>
<dbReference type="GO" id="GO:0006979">
    <property type="term" value="P:response to oxidative stress"/>
    <property type="evidence" value="ECO:0007669"/>
    <property type="project" value="InterPro"/>
</dbReference>
<dbReference type="Gene3D" id="2.20.25.10">
    <property type="match status" value="1"/>
</dbReference>
<dbReference type="OrthoDB" id="60422at2759"/>
<dbReference type="SUPFAM" id="SSF82784">
    <property type="entry name" value="OsmC-like"/>
    <property type="match status" value="1"/>
</dbReference>
<protein>
    <submittedName>
        <fullName evidence="2">Response to oxidative stress</fullName>
    </submittedName>
</protein>
<dbReference type="Gene3D" id="3.30.300.20">
    <property type="match status" value="1"/>
</dbReference>
<dbReference type="Pfam" id="PF02566">
    <property type="entry name" value="OsmC"/>
    <property type="match status" value="1"/>
</dbReference>
<organism evidence="2 3">
    <name type="scientific">Didymella rabiei</name>
    <name type="common">Chickpea ascochyta blight fungus</name>
    <name type="synonym">Mycosphaerella rabiei</name>
    <dbReference type="NCBI Taxonomy" id="5454"/>
    <lineage>
        <taxon>Eukaryota</taxon>
        <taxon>Fungi</taxon>
        <taxon>Dikarya</taxon>
        <taxon>Ascomycota</taxon>
        <taxon>Pezizomycotina</taxon>
        <taxon>Dothideomycetes</taxon>
        <taxon>Pleosporomycetidae</taxon>
        <taxon>Pleosporales</taxon>
        <taxon>Pleosporineae</taxon>
        <taxon>Didymellaceae</taxon>
        <taxon>Ascochyta</taxon>
    </lineage>
</organism>
<dbReference type="AlphaFoldDB" id="A0A162ZJY0"/>
<proteinExistence type="inferred from homology"/>